<protein>
    <submittedName>
        <fullName evidence="1">Uncharacterized protein</fullName>
    </submittedName>
</protein>
<accession>A0A0R3QEI2</accession>
<proteinExistence type="predicted"/>
<dbReference type="WBParaSite" id="BTMF_0000477201-mRNA-1">
    <property type="protein sequence ID" value="BTMF_0000477201-mRNA-1"/>
    <property type="gene ID" value="BTMF_0000477201"/>
</dbReference>
<dbReference type="AlphaFoldDB" id="A0A0R3QEI2"/>
<name>A0A0R3QEI2_9BILA</name>
<organism evidence="1">
    <name type="scientific">Brugia timori</name>
    <dbReference type="NCBI Taxonomy" id="42155"/>
    <lineage>
        <taxon>Eukaryota</taxon>
        <taxon>Metazoa</taxon>
        <taxon>Ecdysozoa</taxon>
        <taxon>Nematoda</taxon>
        <taxon>Chromadorea</taxon>
        <taxon>Rhabditida</taxon>
        <taxon>Spirurina</taxon>
        <taxon>Spiruromorpha</taxon>
        <taxon>Filarioidea</taxon>
        <taxon>Onchocercidae</taxon>
        <taxon>Brugia</taxon>
    </lineage>
</organism>
<sequence>MIPLGCEYAFYLSEFFYWSTLYRIQFRLFFGEN</sequence>
<reference evidence="1" key="1">
    <citation type="submission" date="2017-02" db="UniProtKB">
        <authorList>
            <consortium name="WormBaseParasite"/>
        </authorList>
    </citation>
    <scope>IDENTIFICATION</scope>
</reference>
<evidence type="ECO:0000313" key="1">
    <source>
        <dbReference type="WBParaSite" id="BTMF_0000477201-mRNA-1"/>
    </source>
</evidence>